<comment type="caution">
    <text evidence="1">The sequence shown here is derived from an EMBL/GenBank/DDBJ whole genome shotgun (WGS) entry which is preliminary data.</text>
</comment>
<gene>
    <name evidence="1" type="ORF">QAD02_008650</name>
</gene>
<accession>A0ACC2N7N6</accession>
<evidence type="ECO:0000313" key="2">
    <source>
        <dbReference type="Proteomes" id="UP001239111"/>
    </source>
</evidence>
<dbReference type="EMBL" id="CM056744">
    <property type="protein sequence ID" value="KAJ8666988.1"/>
    <property type="molecule type" value="Genomic_DNA"/>
</dbReference>
<organism evidence="1 2">
    <name type="scientific">Eretmocerus hayati</name>
    <dbReference type="NCBI Taxonomy" id="131215"/>
    <lineage>
        <taxon>Eukaryota</taxon>
        <taxon>Metazoa</taxon>
        <taxon>Ecdysozoa</taxon>
        <taxon>Arthropoda</taxon>
        <taxon>Hexapoda</taxon>
        <taxon>Insecta</taxon>
        <taxon>Pterygota</taxon>
        <taxon>Neoptera</taxon>
        <taxon>Endopterygota</taxon>
        <taxon>Hymenoptera</taxon>
        <taxon>Apocrita</taxon>
        <taxon>Proctotrupomorpha</taxon>
        <taxon>Chalcidoidea</taxon>
        <taxon>Aphelinidae</taxon>
        <taxon>Aphelininae</taxon>
        <taxon>Eretmocerus</taxon>
    </lineage>
</organism>
<keyword evidence="2" id="KW-1185">Reference proteome</keyword>
<evidence type="ECO:0000313" key="1">
    <source>
        <dbReference type="EMBL" id="KAJ8666988.1"/>
    </source>
</evidence>
<sequence>MGVRGPIPLPLFGNWFHCIFGLTHPVERTTFFYEKYKNEKIVGIFQNHTPRLIIRDRQLIRDVLIKDFDTFPERGVHIHKQVEPLSHHLFTMKRDLWQPMKMALLPAFSVGKLKESIDIVWKIAEEFSTYLETVADPSSEVNCIDVFTRYMNEVLGRWALELEMNQFTTETTVFGDINNIRRVWNGCKITRRMLRENLPVIYGWCSKIFRNNTIISYYVDKLKTIEQLRRIKQTFMRDYVGLLLELKNKTKRIGETYLSDELAAAQIYFLFTAGAESTALVISKAIYEIAKSDLIQNTLRDEINRVFQKNGQTLYEKLKSLNYLNKIFKETLRKYPMRNIVRQSIKSYTFRGTNVTIPAGTNIIIPIHGLHHDPEIFENPNVFDPERFDTKMQNQDLFTIPFGLGPRYCIGSKLSELVIKIAITVVVRKFKLKLDDGYTLSKNFARKTFLEPSQGIKVKFEKFFQ</sequence>
<proteinExistence type="predicted"/>
<dbReference type="Proteomes" id="UP001239111">
    <property type="component" value="Chromosome 4"/>
</dbReference>
<name>A0ACC2N7N6_9HYME</name>
<reference evidence="1" key="1">
    <citation type="submission" date="2023-04" db="EMBL/GenBank/DDBJ databases">
        <title>A chromosome-level genome assembly of the parasitoid wasp Eretmocerus hayati.</title>
        <authorList>
            <person name="Zhong Y."/>
            <person name="Liu S."/>
            <person name="Liu Y."/>
        </authorList>
    </citation>
    <scope>NUCLEOTIDE SEQUENCE</scope>
    <source>
        <strain evidence="1">ZJU_SS_LIU_2023</strain>
    </source>
</reference>
<protein>
    <submittedName>
        <fullName evidence="1">Uncharacterized protein</fullName>
    </submittedName>
</protein>